<dbReference type="AlphaFoldDB" id="A0A1B6HEU6"/>
<evidence type="ECO:0000256" key="1">
    <source>
        <dbReference type="SAM" id="MobiDB-lite"/>
    </source>
</evidence>
<dbReference type="EMBL" id="GECU01034496">
    <property type="protein sequence ID" value="JAS73210.1"/>
    <property type="molecule type" value="Transcribed_RNA"/>
</dbReference>
<reference evidence="2" key="1">
    <citation type="submission" date="2015-11" db="EMBL/GenBank/DDBJ databases">
        <title>De novo transcriptome assembly of four potential Pierce s Disease insect vectors from Arizona vineyards.</title>
        <authorList>
            <person name="Tassone E.E."/>
        </authorList>
    </citation>
    <scope>NUCLEOTIDE SEQUENCE</scope>
</reference>
<feature type="compositionally biased region" description="Polar residues" evidence="1">
    <location>
        <begin position="55"/>
        <end position="75"/>
    </location>
</feature>
<proteinExistence type="predicted"/>
<sequence>DFQQEEEENSDEIVSEKSAHSVASSSQFKTSKSENSIKSERDATVEEVVIEASGDSASTTESKKSGTSVSTLSTDETVEEKFTARINLEPGEKRSWRVFFDPKKLAVHLQTLQL</sequence>
<feature type="non-terminal residue" evidence="2">
    <location>
        <position position="114"/>
    </location>
</feature>
<feature type="region of interest" description="Disordered" evidence="1">
    <location>
        <begin position="1"/>
        <end position="76"/>
    </location>
</feature>
<feature type="non-terminal residue" evidence="2">
    <location>
        <position position="1"/>
    </location>
</feature>
<feature type="compositionally biased region" description="Basic and acidic residues" evidence="1">
    <location>
        <begin position="31"/>
        <end position="44"/>
    </location>
</feature>
<feature type="compositionally biased region" description="Acidic residues" evidence="1">
    <location>
        <begin position="1"/>
        <end position="13"/>
    </location>
</feature>
<accession>A0A1B6HEU6</accession>
<evidence type="ECO:0000313" key="2">
    <source>
        <dbReference type="EMBL" id="JAS73210.1"/>
    </source>
</evidence>
<organism evidence="2">
    <name type="scientific">Homalodisca liturata</name>
    <dbReference type="NCBI Taxonomy" id="320908"/>
    <lineage>
        <taxon>Eukaryota</taxon>
        <taxon>Metazoa</taxon>
        <taxon>Ecdysozoa</taxon>
        <taxon>Arthropoda</taxon>
        <taxon>Hexapoda</taxon>
        <taxon>Insecta</taxon>
        <taxon>Pterygota</taxon>
        <taxon>Neoptera</taxon>
        <taxon>Paraneoptera</taxon>
        <taxon>Hemiptera</taxon>
        <taxon>Auchenorrhyncha</taxon>
        <taxon>Membracoidea</taxon>
        <taxon>Cicadellidae</taxon>
        <taxon>Cicadellinae</taxon>
        <taxon>Proconiini</taxon>
        <taxon>Homalodisca</taxon>
    </lineage>
</organism>
<gene>
    <name evidence="2" type="ORF">g.4403</name>
</gene>
<name>A0A1B6HEU6_9HEMI</name>
<protein>
    <submittedName>
        <fullName evidence="2">Uncharacterized protein</fullName>
    </submittedName>
</protein>